<comment type="similarity">
    <text evidence="3">Belongs to the peptidase M1 family.</text>
</comment>
<evidence type="ECO:0000313" key="17">
    <source>
        <dbReference type="Proteomes" id="UP001595993"/>
    </source>
</evidence>
<keyword evidence="7" id="KW-0479">Metal-binding</keyword>
<dbReference type="Pfam" id="PF01433">
    <property type="entry name" value="Peptidase_M1"/>
    <property type="match status" value="1"/>
</dbReference>
<feature type="signal peptide" evidence="13">
    <location>
        <begin position="1"/>
        <end position="32"/>
    </location>
</feature>
<gene>
    <name evidence="16" type="ORF">ACFO9E_15775</name>
</gene>
<feature type="domain" description="Aminopeptidase N-like N-terminal" evidence="15">
    <location>
        <begin position="59"/>
        <end position="240"/>
    </location>
</feature>
<evidence type="ECO:0000256" key="6">
    <source>
        <dbReference type="ARBA" id="ARBA00022670"/>
    </source>
</evidence>
<keyword evidence="6" id="KW-0645">Protease</keyword>
<evidence type="ECO:0000259" key="15">
    <source>
        <dbReference type="Pfam" id="PF17900"/>
    </source>
</evidence>
<feature type="chain" id="PRO_5045731304" description="Aminopeptidase N" evidence="13">
    <location>
        <begin position="33"/>
        <end position="477"/>
    </location>
</feature>
<proteinExistence type="inferred from homology"/>
<dbReference type="EMBL" id="JBHSFE010000011">
    <property type="protein sequence ID" value="MFC4609268.1"/>
    <property type="molecule type" value="Genomic_DNA"/>
</dbReference>
<evidence type="ECO:0000256" key="9">
    <source>
        <dbReference type="ARBA" id="ARBA00022833"/>
    </source>
</evidence>
<accession>A0ABV9G6W7</accession>
<dbReference type="GO" id="GO:0004177">
    <property type="term" value="F:aminopeptidase activity"/>
    <property type="evidence" value="ECO:0007669"/>
    <property type="project" value="UniProtKB-KW"/>
</dbReference>
<evidence type="ECO:0000256" key="4">
    <source>
        <dbReference type="ARBA" id="ARBA00012564"/>
    </source>
</evidence>
<dbReference type="EC" id="3.4.11.2" evidence="4"/>
<dbReference type="InterPro" id="IPR042097">
    <property type="entry name" value="Aminopeptidase_N-like_N_sf"/>
</dbReference>
<dbReference type="SUPFAM" id="SSF55486">
    <property type="entry name" value="Metalloproteases ('zincins'), catalytic domain"/>
    <property type="match status" value="1"/>
</dbReference>
<evidence type="ECO:0000256" key="5">
    <source>
        <dbReference type="ARBA" id="ARBA00015611"/>
    </source>
</evidence>
<evidence type="ECO:0000256" key="2">
    <source>
        <dbReference type="ARBA" id="ARBA00001947"/>
    </source>
</evidence>
<dbReference type="InterPro" id="IPR001930">
    <property type="entry name" value="Peptidase_M1"/>
</dbReference>
<dbReference type="InterPro" id="IPR045357">
    <property type="entry name" value="Aminopeptidase_N-like_N"/>
</dbReference>
<dbReference type="SUPFAM" id="SSF63737">
    <property type="entry name" value="Leukotriene A4 hydrolase N-terminal domain"/>
    <property type="match status" value="1"/>
</dbReference>
<evidence type="ECO:0000256" key="11">
    <source>
        <dbReference type="ARBA" id="ARBA00029811"/>
    </source>
</evidence>
<evidence type="ECO:0000256" key="8">
    <source>
        <dbReference type="ARBA" id="ARBA00022801"/>
    </source>
</evidence>
<dbReference type="PANTHER" id="PTHR11533:SF297">
    <property type="entry name" value="AMINOPEPTIDASE N"/>
    <property type="match status" value="1"/>
</dbReference>
<dbReference type="Proteomes" id="UP001595993">
    <property type="component" value="Unassembled WGS sequence"/>
</dbReference>
<evidence type="ECO:0000256" key="13">
    <source>
        <dbReference type="SAM" id="SignalP"/>
    </source>
</evidence>
<keyword evidence="9" id="KW-0862">Zinc</keyword>
<dbReference type="InterPro" id="IPR050344">
    <property type="entry name" value="Peptidase_M1_aminopeptidases"/>
</dbReference>
<keyword evidence="13" id="KW-0732">Signal</keyword>
<dbReference type="Gene3D" id="2.60.40.1730">
    <property type="entry name" value="tricorn interacting facor f3 domain"/>
    <property type="match status" value="1"/>
</dbReference>
<comment type="catalytic activity">
    <reaction evidence="1">
        <text>Release of an N-terminal amino acid, Xaa-|-Yaa- from a peptide, amide or arylamide. Xaa is preferably Ala, but may be most amino acids including Pro (slow action). When a terminal hydrophobic residue is followed by a prolyl residue, the two may be released as an intact Xaa-Pro dipeptide.</text>
        <dbReference type="EC" id="3.4.11.2"/>
    </reaction>
</comment>
<evidence type="ECO:0000256" key="10">
    <source>
        <dbReference type="ARBA" id="ARBA00023049"/>
    </source>
</evidence>
<evidence type="ECO:0000256" key="1">
    <source>
        <dbReference type="ARBA" id="ARBA00000098"/>
    </source>
</evidence>
<keyword evidence="17" id="KW-1185">Reference proteome</keyword>
<dbReference type="PRINTS" id="PR00756">
    <property type="entry name" value="ALADIPTASE"/>
</dbReference>
<dbReference type="PANTHER" id="PTHR11533">
    <property type="entry name" value="PROTEASE M1 ZINC METALLOPROTEASE"/>
    <property type="match status" value="1"/>
</dbReference>
<organism evidence="16 17">
    <name type="scientific">Streptomyces maoxianensis</name>
    <dbReference type="NCBI Taxonomy" id="1459942"/>
    <lineage>
        <taxon>Bacteria</taxon>
        <taxon>Bacillati</taxon>
        <taxon>Actinomycetota</taxon>
        <taxon>Actinomycetes</taxon>
        <taxon>Kitasatosporales</taxon>
        <taxon>Streptomycetaceae</taxon>
        <taxon>Streptomyces</taxon>
    </lineage>
</organism>
<dbReference type="InterPro" id="IPR014782">
    <property type="entry name" value="Peptidase_M1_dom"/>
</dbReference>
<comment type="cofactor">
    <cofactor evidence="2">
        <name>Zn(2+)</name>
        <dbReference type="ChEBI" id="CHEBI:29105"/>
    </cofactor>
</comment>
<dbReference type="RefSeq" id="WP_381195776.1">
    <property type="nucleotide sequence ID" value="NZ_JBHSFE010000011.1"/>
</dbReference>
<evidence type="ECO:0000256" key="7">
    <source>
        <dbReference type="ARBA" id="ARBA00022723"/>
    </source>
</evidence>
<dbReference type="InterPro" id="IPR027268">
    <property type="entry name" value="Peptidase_M4/M1_CTD_sf"/>
</dbReference>
<name>A0ABV9G6W7_9ACTN</name>
<dbReference type="Gene3D" id="1.10.390.10">
    <property type="entry name" value="Neutral Protease Domain 2"/>
    <property type="match status" value="1"/>
</dbReference>
<evidence type="ECO:0000313" key="16">
    <source>
        <dbReference type="EMBL" id="MFC4609268.1"/>
    </source>
</evidence>
<keyword evidence="16" id="KW-0031">Aminopeptidase</keyword>
<protein>
    <recommendedName>
        <fullName evidence="5">Aminopeptidase N</fullName>
        <ecNumber evidence="4">3.4.11.2</ecNumber>
    </recommendedName>
    <alternativeName>
        <fullName evidence="11">Alanine aminopeptidase</fullName>
    </alternativeName>
    <alternativeName>
        <fullName evidence="12">Lysyl aminopeptidase</fullName>
    </alternativeName>
</protein>
<dbReference type="PROSITE" id="PS51257">
    <property type="entry name" value="PROKAR_LIPOPROTEIN"/>
    <property type="match status" value="1"/>
</dbReference>
<feature type="domain" description="Peptidase M1 membrane alanine aminopeptidase" evidence="14">
    <location>
        <begin position="328"/>
        <end position="467"/>
    </location>
</feature>
<reference evidence="17" key="1">
    <citation type="journal article" date="2019" name="Int. J. Syst. Evol. Microbiol.">
        <title>The Global Catalogue of Microorganisms (GCM) 10K type strain sequencing project: providing services to taxonomists for standard genome sequencing and annotation.</title>
        <authorList>
            <consortium name="The Broad Institute Genomics Platform"/>
            <consortium name="The Broad Institute Genome Sequencing Center for Infectious Disease"/>
            <person name="Wu L."/>
            <person name="Ma J."/>
        </authorList>
    </citation>
    <scope>NUCLEOTIDE SEQUENCE [LARGE SCALE GENOMIC DNA]</scope>
    <source>
        <strain evidence="17">CGMCC 4.7139</strain>
    </source>
</reference>
<comment type="caution">
    <text evidence="16">The sequence shown here is derived from an EMBL/GenBank/DDBJ whole genome shotgun (WGS) entry which is preliminary data.</text>
</comment>
<keyword evidence="8 16" id="KW-0378">Hydrolase</keyword>
<evidence type="ECO:0000256" key="12">
    <source>
        <dbReference type="ARBA" id="ARBA00031533"/>
    </source>
</evidence>
<dbReference type="CDD" id="cd09603">
    <property type="entry name" value="M1_APN_like"/>
    <property type="match status" value="1"/>
</dbReference>
<evidence type="ECO:0000256" key="3">
    <source>
        <dbReference type="ARBA" id="ARBA00010136"/>
    </source>
</evidence>
<evidence type="ECO:0000259" key="14">
    <source>
        <dbReference type="Pfam" id="PF01433"/>
    </source>
</evidence>
<keyword evidence="10" id="KW-0482">Metalloprotease</keyword>
<dbReference type="Pfam" id="PF17900">
    <property type="entry name" value="Peptidase_M1_N"/>
    <property type="match status" value="1"/>
</dbReference>
<sequence length="477" mass="51970">MDQRTLVRNLALRTLTPAVALLLLAGCTDGGAAVHGKPGASGVRDPLFGGLGNGGYDVQHYALNLAYEPETGRLEGTAEITARATQDLSAFNLDLHKLTVDSATVDGKRAAANQAGDELTLRPHRDIEKGKTFRTVVRYSGEPQEIINQGSGGEVGDEEEGDVEGWLKTADGTLAVGEPTGSMTWFPSNNHPSDKAAYDITVTVPARLKAISNGELKSEHTTGGRTTFAWKAKEPMASYLATLAIGEYKVERSRTSSGLDVHTAVDPAVAGESAQLLARIPEIMEWAKENFGPYPFSSIGAIVVPTDQVGYALETQTRPVFPAEQFDIETLVHEIAHQWYGNFVTPESWKDMWLNEGLATYAEWIWAEDFEDTPAQESFEEAFANEGNWVFPPADPPSAAEVSGQPVYGRGAMVIHKIRQAVGEDAFYRILKGWAKAHRHGNASTADFTAYVEEQSGMDLEKLWDTWLYGDKKPARP</sequence>